<keyword evidence="12" id="KW-1185">Reference proteome</keyword>
<evidence type="ECO:0000256" key="5">
    <source>
        <dbReference type="ARBA" id="ARBA00022519"/>
    </source>
</evidence>
<dbReference type="Gene3D" id="2.40.30.170">
    <property type="match status" value="1"/>
</dbReference>
<accession>A0A1P8UD99</accession>
<dbReference type="Gene3D" id="2.40.50.100">
    <property type="match status" value="1"/>
</dbReference>
<dbReference type="GO" id="GO:0015721">
    <property type="term" value="P:bile acid and bile salt transport"/>
    <property type="evidence" value="ECO:0007669"/>
    <property type="project" value="UniProtKB-ARBA"/>
</dbReference>
<evidence type="ECO:0000256" key="6">
    <source>
        <dbReference type="ARBA" id="ARBA00022692"/>
    </source>
</evidence>
<name>A0A1P8UD99_9GAMM</name>
<reference evidence="11 12" key="1">
    <citation type="submission" date="2017-01" db="EMBL/GenBank/DDBJ databases">
        <title>Draft sequence of Acidihalobacter ferrooxidans strain DSM 14175 (strain V8).</title>
        <authorList>
            <person name="Khaleque H.N."/>
            <person name="Ramsay J.P."/>
            <person name="Murphy R.J.T."/>
            <person name="Kaksonen A.H."/>
            <person name="Boxall N.J."/>
            <person name="Watkin E.L.J."/>
        </authorList>
    </citation>
    <scope>NUCLEOTIDE SEQUENCE [LARGE SCALE GENOMIC DNA]</scope>
    <source>
        <strain evidence="11 12">V8</strain>
    </source>
</reference>
<gene>
    <name evidence="11" type="ORF">BW247_00345</name>
</gene>
<evidence type="ECO:0000256" key="7">
    <source>
        <dbReference type="ARBA" id="ARBA00022989"/>
    </source>
</evidence>
<evidence type="ECO:0000256" key="3">
    <source>
        <dbReference type="ARBA" id="ARBA00022448"/>
    </source>
</evidence>
<dbReference type="PANTHER" id="PTHR30386">
    <property type="entry name" value="MEMBRANE FUSION SUBUNIT OF EMRAB-TOLC MULTIDRUG EFFLUX PUMP"/>
    <property type="match status" value="1"/>
</dbReference>
<dbReference type="GO" id="GO:1990961">
    <property type="term" value="P:xenobiotic detoxification by transmembrane export across the plasma membrane"/>
    <property type="evidence" value="ECO:0007669"/>
    <property type="project" value="UniProtKB-ARBA"/>
</dbReference>
<evidence type="ECO:0000313" key="12">
    <source>
        <dbReference type="Proteomes" id="UP000243807"/>
    </source>
</evidence>
<dbReference type="Proteomes" id="UP000243807">
    <property type="component" value="Chromosome"/>
</dbReference>
<dbReference type="AlphaFoldDB" id="A0A1P8UD99"/>
<keyword evidence="8 9" id="KW-0472">Membrane</keyword>
<comment type="similarity">
    <text evidence="2">Belongs to the membrane fusion protein (MFP) (TC 8.A.1) family.</text>
</comment>
<evidence type="ECO:0000256" key="1">
    <source>
        <dbReference type="ARBA" id="ARBA00004383"/>
    </source>
</evidence>
<organism evidence="11 12">
    <name type="scientific">Acidihalobacter ferrooxydans</name>
    <dbReference type="NCBI Taxonomy" id="1765967"/>
    <lineage>
        <taxon>Bacteria</taxon>
        <taxon>Pseudomonadati</taxon>
        <taxon>Pseudomonadota</taxon>
        <taxon>Gammaproteobacteria</taxon>
        <taxon>Chromatiales</taxon>
        <taxon>Ectothiorhodospiraceae</taxon>
        <taxon>Acidihalobacter</taxon>
    </lineage>
</organism>
<evidence type="ECO:0000313" key="11">
    <source>
        <dbReference type="EMBL" id="APZ41739.1"/>
    </source>
</evidence>
<dbReference type="SUPFAM" id="SSF111369">
    <property type="entry name" value="HlyD-like secretion proteins"/>
    <property type="match status" value="2"/>
</dbReference>
<dbReference type="InterPro" id="IPR050739">
    <property type="entry name" value="MFP"/>
</dbReference>
<evidence type="ECO:0000256" key="9">
    <source>
        <dbReference type="SAM" id="Phobius"/>
    </source>
</evidence>
<comment type="subcellular location">
    <subcellularLocation>
        <location evidence="1">Cell inner membrane</location>
        <topology evidence="1">Single-pass membrane protein</topology>
        <orientation evidence="1">Periplasmic side</orientation>
    </subcellularLocation>
</comment>
<dbReference type="STRING" id="1765967.BW247_00345"/>
<dbReference type="Pfam" id="PF25885">
    <property type="entry name" value="HH_EMRA"/>
    <property type="match status" value="1"/>
</dbReference>
<dbReference type="InterPro" id="IPR058633">
    <property type="entry name" value="EmrA/FarA_HH"/>
</dbReference>
<dbReference type="RefSeq" id="WP_076835083.1">
    <property type="nucleotide sequence ID" value="NZ_CP019434.1"/>
</dbReference>
<dbReference type="OrthoDB" id="9811754at2"/>
<dbReference type="FunFam" id="2.40.30.170:FF:000003">
    <property type="entry name" value="Multidrug resistance protein A"/>
    <property type="match status" value="1"/>
</dbReference>
<keyword evidence="6 9" id="KW-0812">Transmembrane</keyword>
<dbReference type="GO" id="GO:0005886">
    <property type="term" value="C:plasma membrane"/>
    <property type="evidence" value="ECO:0007669"/>
    <property type="project" value="UniProtKB-SubCell"/>
</dbReference>
<evidence type="ECO:0000256" key="2">
    <source>
        <dbReference type="ARBA" id="ARBA00009477"/>
    </source>
</evidence>
<dbReference type="KEGG" id="afy:BW247_00345"/>
<keyword evidence="7 9" id="KW-1133">Transmembrane helix</keyword>
<keyword evidence="4" id="KW-1003">Cell membrane</keyword>
<dbReference type="GO" id="GO:0046677">
    <property type="term" value="P:response to antibiotic"/>
    <property type="evidence" value="ECO:0007669"/>
    <property type="project" value="UniProtKB-ARBA"/>
</dbReference>
<keyword evidence="5" id="KW-0997">Cell inner membrane</keyword>
<feature type="domain" description="Multidrug export protein EmrA/FarA alpha-helical hairpin" evidence="10">
    <location>
        <begin position="98"/>
        <end position="218"/>
    </location>
</feature>
<dbReference type="Gene3D" id="1.10.287.470">
    <property type="entry name" value="Helix hairpin bin"/>
    <property type="match status" value="1"/>
</dbReference>
<sequence>MSGTEQVSEQSTENGSSNKRRRLRALLIAVVIFAIAGGIWYVYQDLIGQYYVGTDDAYVHGDRVPISPQVSGTVVAVLAQDTQYVKRGQPLVELDASDARLALDKAEAALALQVRSVRQAYARVGALKATVAMDRAQLTQADDDFKRQQNLRRRGVNSQEQFQHAQTALRVAQSRLALDEAQLQGAQAAVGGADLADNPAVRQAAAAVRRAYLALKRTRIVAPVSGYVANRGVQLGEQVAPGATLMDVVPLDNVWVDANFKETQLANVRIGQPVSLQADFYGGQVTYHGTVMGLAAGTGAAFSLLPPQNATGNWIKVVQRLPVRIAIPEKALKQHPLRLGLSMNVTINTHDRKGTQLTTSQPQRHPNDIAGLYARQLAGSRALVAKIIAANQGDAAHAHAGH</sequence>
<evidence type="ECO:0000259" key="10">
    <source>
        <dbReference type="Pfam" id="PF25885"/>
    </source>
</evidence>
<proteinExistence type="inferred from homology"/>
<keyword evidence="3" id="KW-0813">Transport</keyword>
<evidence type="ECO:0000256" key="8">
    <source>
        <dbReference type="ARBA" id="ARBA00023136"/>
    </source>
</evidence>
<evidence type="ECO:0000256" key="4">
    <source>
        <dbReference type="ARBA" id="ARBA00022475"/>
    </source>
</evidence>
<feature type="transmembrane region" description="Helical" evidence="9">
    <location>
        <begin position="25"/>
        <end position="43"/>
    </location>
</feature>
<dbReference type="PANTHER" id="PTHR30386:SF19">
    <property type="entry name" value="MULTIDRUG EXPORT PROTEIN EMRA-RELATED"/>
    <property type="match status" value="1"/>
</dbReference>
<dbReference type="EMBL" id="CP019434">
    <property type="protein sequence ID" value="APZ41739.1"/>
    <property type="molecule type" value="Genomic_DNA"/>
</dbReference>
<protein>
    <recommendedName>
        <fullName evidence="10">Multidrug export protein EmrA/FarA alpha-helical hairpin domain-containing protein</fullName>
    </recommendedName>
</protein>